<evidence type="ECO:0000313" key="5">
    <source>
        <dbReference type="Proteomes" id="UP001209922"/>
    </source>
</evidence>
<keyword evidence="5" id="KW-1185">Reference proteome</keyword>
<dbReference type="Pfam" id="PF00114">
    <property type="entry name" value="Pilin"/>
    <property type="match status" value="1"/>
</dbReference>
<protein>
    <submittedName>
        <fullName evidence="4">GYF domain-containing protein</fullName>
    </submittedName>
</protein>
<organism evidence="4 5">
    <name type="scientific">Xanthomonas chitinilytica</name>
    <dbReference type="NCBI Taxonomy" id="2989819"/>
    <lineage>
        <taxon>Bacteria</taxon>
        <taxon>Pseudomonadati</taxon>
        <taxon>Pseudomonadota</taxon>
        <taxon>Gammaproteobacteria</taxon>
        <taxon>Lysobacterales</taxon>
        <taxon>Lysobacteraceae</taxon>
        <taxon>Xanthomonas</taxon>
    </lineage>
</organism>
<proteinExistence type="inferred from homology"/>
<keyword evidence="2" id="KW-0812">Transmembrane</keyword>
<sequence length="242" mass="25665">MSQWFYAEGNRERRGPLAAEEIAELFRSGRIALDTLVWREGMDNWQPLRAVAGELGLAEPSATESIETVAAPMPPQLPPVAPAAPAAAASAAPPKQGLSGCAIVGIVGAVAGLFLIAILGVLAAIALPAYQDYTLRAKTTAAHLQLVPLKFQIAEFVAEHGRCPVNDDSGFGAPESYAGDGIDTVRIGRFDNGHCGLEALLRVPGKAQLHGKAIWLDYDTDSGDWECSAEVDDKYLPMECRG</sequence>
<reference evidence="4 5" key="1">
    <citation type="submission" date="2022-10" db="EMBL/GenBank/DDBJ databases">
        <title>Xanthomonas sp. H13-6.</title>
        <authorList>
            <person name="Liu X."/>
            <person name="Deng Z."/>
            <person name="Jiang Y."/>
            <person name="Yu T."/>
            <person name="Ai J."/>
        </authorList>
    </citation>
    <scope>NUCLEOTIDE SEQUENCE [LARGE SCALE GENOMIC DNA]</scope>
    <source>
        <strain evidence="4 5">H13-6</strain>
    </source>
</reference>
<name>A0ABT3K0C5_9XANT</name>
<dbReference type="InterPro" id="IPR045584">
    <property type="entry name" value="Pilin-like"/>
</dbReference>
<comment type="caution">
    <text evidence="4">The sequence shown here is derived from an EMBL/GenBank/DDBJ whole genome shotgun (WGS) entry which is preliminary data.</text>
</comment>
<evidence type="ECO:0000256" key="2">
    <source>
        <dbReference type="SAM" id="Phobius"/>
    </source>
</evidence>
<dbReference type="EMBL" id="JAPCHY010000019">
    <property type="protein sequence ID" value="MCW4474166.1"/>
    <property type="molecule type" value="Genomic_DNA"/>
</dbReference>
<dbReference type="Gene3D" id="3.30.700.10">
    <property type="entry name" value="Glycoprotein, Type 4 Pilin"/>
    <property type="match status" value="1"/>
</dbReference>
<dbReference type="Pfam" id="PF14237">
    <property type="entry name" value="GYF_2"/>
    <property type="match status" value="1"/>
</dbReference>
<evidence type="ECO:0000259" key="3">
    <source>
        <dbReference type="Pfam" id="PF14237"/>
    </source>
</evidence>
<gene>
    <name evidence="4" type="ORF">OK345_16880</name>
</gene>
<feature type="transmembrane region" description="Helical" evidence="2">
    <location>
        <begin position="102"/>
        <end position="130"/>
    </location>
</feature>
<dbReference type="SUPFAM" id="SSF54523">
    <property type="entry name" value="Pili subunits"/>
    <property type="match status" value="1"/>
</dbReference>
<evidence type="ECO:0000256" key="1">
    <source>
        <dbReference type="ARBA" id="ARBA00005233"/>
    </source>
</evidence>
<comment type="similarity">
    <text evidence="1">Belongs to the N-Me-Phe pilin family.</text>
</comment>
<keyword evidence="2" id="KW-1133">Transmembrane helix</keyword>
<feature type="domain" description="GYF" evidence="3">
    <location>
        <begin position="4"/>
        <end position="52"/>
    </location>
</feature>
<dbReference type="RefSeq" id="WP_265129167.1">
    <property type="nucleotide sequence ID" value="NZ_JAPCHY010000019.1"/>
</dbReference>
<dbReference type="Proteomes" id="UP001209922">
    <property type="component" value="Unassembled WGS sequence"/>
</dbReference>
<dbReference type="InterPro" id="IPR025640">
    <property type="entry name" value="GYF_2"/>
</dbReference>
<accession>A0ABT3K0C5</accession>
<dbReference type="InterPro" id="IPR001082">
    <property type="entry name" value="Pilin"/>
</dbReference>
<keyword evidence="2" id="KW-0472">Membrane</keyword>
<evidence type="ECO:0000313" key="4">
    <source>
        <dbReference type="EMBL" id="MCW4474166.1"/>
    </source>
</evidence>